<sequence>MRIDEGHDVWLSARTARHRVRVGALATAVAAALVGCSVAGGPGGEAGAADPSSAPSTAAPTATGDAGAATDSSTSAAGPTTAVTDPSSWATYRSERYDLTVGYPPGWTVEPAVRDWTWEQDARTPTPEGMEGFSSPEGDIFVTVFSVPFDQEKETREDVLAWAQDYCEAGTEPCTDLEDRALELCVEKRDCHPGLLVPFATDVQAFFTGGHYNGQLVVASVWRNDSNITVQQRYGSFQTLLEGFLATMDVWPAPTGASR</sequence>
<name>A0A285VMY1_9MICO</name>
<organism evidence="2 3">
    <name type="scientific">Ornithinimicrobium cerasi</name>
    <dbReference type="NCBI Taxonomy" id="2248773"/>
    <lineage>
        <taxon>Bacteria</taxon>
        <taxon>Bacillati</taxon>
        <taxon>Actinomycetota</taxon>
        <taxon>Actinomycetes</taxon>
        <taxon>Micrococcales</taxon>
        <taxon>Ornithinimicrobiaceae</taxon>
        <taxon>Ornithinimicrobium</taxon>
    </lineage>
</organism>
<evidence type="ECO:0000256" key="1">
    <source>
        <dbReference type="SAM" id="MobiDB-lite"/>
    </source>
</evidence>
<evidence type="ECO:0000313" key="3">
    <source>
        <dbReference type="Proteomes" id="UP000219688"/>
    </source>
</evidence>
<accession>A0A285VMY1</accession>
<evidence type="ECO:0000313" key="2">
    <source>
        <dbReference type="EMBL" id="SOC55425.1"/>
    </source>
</evidence>
<proteinExistence type="predicted"/>
<feature type="region of interest" description="Disordered" evidence="1">
    <location>
        <begin position="43"/>
        <end position="86"/>
    </location>
</feature>
<dbReference type="Proteomes" id="UP000219688">
    <property type="component" value="Unassembled WGS sequence"/>
</dbReference>
<dbReference type="AlphaFoldDB" id="A0A285VMY1"/>
<gene>
    <name evidence="2" type="ORF">SAMN05421879_10577</name>
</gene>
<dbReference type="EMBL" id="OBQK01000005">
    <property type="protein sequence ID" value="SOC55425.1"/>
    <property type="molecule type" value="Genomic_DNA"/>
</dbReference>
<keyword evidence="3" id="KW-1185">Reference proteome</keyword>
<reference evidence="3" key="1">
    <citation type="submission" date="2017-08" db="EMBL/GenBank/DDBJ databases">
        <authorList>
            <person name="Varghese N."/>
            <person name="Submissions S."/>
        </authorList>
    </citation>
    <scope>NUCLEOTIDE SEQUENCE [LARGE SCALE GENOMIC DNA]</scope>
    <source>
        <strain evidence="3">USBA17B2</strain>
    </source>
</reference>
<feature type="compositionally biased region" description="Low complexity" evidence="1">
    <location>
        <begin position="47"/>
        <end position="82"/>
    </location>
</feature>
<protein>
    <submittedName>
        <fullName evidence="2">Uncharacterized protein</fullName>
    </submittedName>
</protein>